<reference evidence="1 2" key="1">
    <citation type="submission" date="2024-01" db="EMBL/GenBank/DDBJ databases">
        <title>The genomes of 5 underutilized Papilionoideae crops provide insights into root nodulation and disease resistance.</title>
        <authorList>
            <person name="Yuan L."/>
        </authorList>
    </citation>
    <scope>NUCLEOTIDE SEQUENCE [LARGE SCALE GENOMIC DNA]</scope>
    <source>
        <strain evidence="1">LY-2023</strain>
        <tissue evidence="1">Leaf</tissue>
    </source>
</reference>
<name>A0AAN9F7U0_CLITE</name>
<organism evidence="1 2">
    <name type="scientific">Clitoria ternatea</name>
    <name type="common">Butterfly pea</name>
    <dbReference type="NCBI Taxonomy" id="43366"/>
    <lineage>
        <taxon>Eukaryota</taxon>
        <taxon>Viridiplantae</taxon>
        <taxon>Streptophyta</taxon>
        <taxon>Embryophyta</taxon>
        <taxon>Tracheophyta</taxon>
        <taxon>Spermatophyta</taxon>
        <taxon>Magnoliopsida</taxon>
        <taxon>eudicotyledons</taxon>
        <taxon>Gunneridae</taxon>
        <taxon>Pentapetalae</taxon>
        <taxon>rosids</taxon>
        <taxon>fabids</taxon>
        <taxon>Fabales</taxon>
        <taxon>Fabaceae</taxon>
        <taxon>Papilionoideae</taxon>
        <taxon>50 kb inversion clade</taxon>
        <taxon>NPAAA clade</taxon>
        <taxon>indigoferoid/millettioid clade</taxon>
        <taxon>Phaseoleae</taxon>
        <taxon>Clitoria</taxon>
    </lineage>
</organism>
<dbReference type="Proteomes" id="UP001359559">
    <property type="component" value="Unassembled WGS sequence"/>
</dbReference>
<comment type="caution">
    <text evidence="1">The sequence shown here is derived from an EMBL/GenBank/DDBJ whole genome shotgun (WGS) entry which is preliminary data.</text>
</comment>
<accession>A0AAN9F7U0</accession>
<sequence>MVDYKGFKSVKSFFEYTFICFYQINVTIYKIIGTVLSLTIKFFQTEFDSASFDCRCPSGCIAISLFQLRLIFPVETVCINCHFQSACLALHSMMTISCHYQSLLGYFFS</sequence>
<gene>
    <name evidence="1" type="ORF">RJT34_27035</name>
</gene>
<evidence type="ECO:0000313" key="2">
    <source>
        <dbReference type="Proteomes" id="UP001359559"/>
    </source>
</evidence>
<keyword evidence="2" id="KW-1185">Reference proteome</keyword>
<dbReference type="EMBL" id="JAYKXN010000007">
    <property type="protein sequence ID" value="KAK7271274.1"/>
    <property type="molecule type" value="Genomic_DNA"/>
</dbReference>
<dbReference type="AlphaFoldDB" id="A0AAN9F7U0"/>
<protein>
    <submittedName>
        <fullName evidence="1">Uncharacterized protein</fullName>
    </submittedName>
</protein>
<evidence type="ECO:0000313" key="1">
    <source>
        <dbReference type="EMBL" id="KAK7271274.1"/>
    </source>
</evidence>
<proteinExistence type="predicted"/>